<dbReference type="AlphaFoldDB" id="A0A6C8GRC3"/>
<feature type="transmembrane region" description="Helical" evidence="1">
    <location>
        <begin position="20"/>
        <end position="41"/>
    </location>
</feature>
<dbReference type="Gene3D" id="3.30.450.20">
    <property type="entry name" value="PAS domain"/>
    <property type="match status" value="1"/>
</dbReference>
<keyword evidence="2" id="KW-0418">Kinase</keyword>
<feature type="non-terminal residue" evidence="2">
    <location>
        <position position="112"/>
    </location>
</feature>
<dbReference type="InterPro" id="IPR029151">
    <property type="entry name" value="Sensor-like_sf"/>
</dbReference>
<evidence type="ECO:0000313" key="3">
    <source>
        <dbReference type="Proteomes" id="UP000004906"/>
    </source>
</evidence>
<keyword evidence="1" id="KW-1133">Transmembrane helix</keyword>
<sequence>MSYQKNKKLFPFFRQLAFPLRIFLLILVVSVFIVAALAQYLSASFEDYLASHVRDMAMNQAKIIASNDSIIAAVKNRDYKRLAIIANKLQRGTDFDYVVIGDRAPFFAGRRP</sequence>
<reference evidence="2 3" key="1">
    <citation type="journal article" date="2011" name="BMC Genomics">
        <title>Genome sequencing reveals diversification of virulence factor content and possible host adaptation in distinct subpopulations of Salmonella enterica.</title>
        <authorList>
            <person name="den Bakker H.C."/>
            <person name="Moreno Switt A.I."/>
            <person name="Govoni G."/>
            <person name="Cummings C.A."/>
            <person name="Ranieri M.L."/>
            <person name="Degoricija L."/>
            <person name="Hoelzer K."/>
            <person name="Rodriguez-Rivera L.D."/>
            <person name="Brown S."/>
            <person name="Bolchacova E."/>
            <person name="Furtado M.R."/>
            <person name="Wiedmann M."/>
        </authorList>
    </citation>
    <scope>NUCLEOTIDE SEQUENCE [LARGE SCALE GENOMIC DNA]</scope>
    <source>
        <strain evidence="2 3">A4-669</strain>
    </source>
</reference>
<keyword evidence="1" id="KW-0812">Transmembrane</keyword>
<comment type="caution">
    <text evidence="2">The sequence shown here is derived from an EMBL/GenBank/DDBJ whole genome shotgun (WGS) entry which is preliminary data.</text>
</comment>
<organism evidence="2 3">
    <name type="scientific">Salmonella enterica subsp. enterica serovar Adelaide str. A4-669</name>
    <dbReference type="NCBI Taxonomy" id="913063"/>
    <lineage>
        <taxon>Bacteria</taxon>
        <taxon>Pseudomonadati</taxon>
        <taxon>Pseudomonadota</taxon>
        <taxon>Gammaproteobacteria</taxon>
        <taxon>Enterobacterales</taxon>
        <taxon>Enterobacteriaceae</taxon>
        <taxon>Salmonella</taxon>
    </lineage>
</organism>
<dbReference type="Proteomes" id="UP000004906">
    <property type="component" value="Unassembled WGS sequence"/>
</dbReference>
<dbReference type="EMBL" id="AFCI01000377">
    <property type="protein sequence ID" value="EHC39901.1"/>
    <property type="molecule type" value="Genomic_DNA"/>
</dbReference>
<dbReference type="SUPFAM" id="SSF103190">
    <property type="entry name" value="Sensory domain-like"/>
    <property type="match status" value="1"/>
</dbReference>
<accession>A0A6C8GRC3</accession>
<keyword evidence="2" id="KW-0808">Transferase</keyword>
<name>A0A6C8GRC3_SALET</name>
<proteinExistence type="predicted"/>
<keyword evidence="1" id="KW-0472">Membrane</keyword>
<gene>
    <name evidence="2" type="ORF">LTSEADE_1062</name>
</gene>
<dbReference type="GO" id="GO:0016301">
    <property type="term" value="F:kinase activity"/>
    <property type="evidence" value="ECO:0007669"/>
    <property type="project" value="UniProtKB-KW"/>
</dbReference>
<evidence type="ECO:0000313" key="2">
    <source>
        <dbReference type="EMBL" id="EHC39901.1"/>
    </source>
</evidence>
<protein>
    <submittedName>
        <fullName evidence="2">Sensor kinase CitA</fullName>
    </submittedName>
</protein>
<evidence type="ECO:0000256" key="1">
    <source>
        <dbReference type="SAM" id="Phobius"/>
    </source>
</evidence>